<dbReference type="InterPro" id="IPR011059">
    <property type="entry name" value="Metal-dep_hydrolase_composite"/>
</dbReference>
<evidence type="ECO:0000313" key="2">
    <source>
        <dbReference type="Proteomes" id="UP000064921"/>
    </source>
</evidence>
<evidence type="ECO:0000313" key="1">
    <source>
        <dbReference type="EMBL" id="ALV27038.1"/>
    </source>
</evidence>
<dbReference type="Gene3D" id="2.30.40.10">
    <property type="entry name" value="Urease, subunit C, domain 1"/>
    <property type="match status" value="1"/>
</dbReference>
<dbReference type="eggNOG" id="COG3454">
    <property type="taxonomic scope" value="Bacteria"/>
</dbReference>
<accession>A0A0L0IT97</accession>
<dbReference type="InterPro" id="IPR032466">
    <property type="entry name" value="Metal_Hydrolase"/>
</dbReference>
<dbReference type="Proteomes" id="UP000064921">
    <property type="component" value="Chromosome"/>
</dbReference>
<dbReference type="NCBIfam" id="NF011990">
    <property type="entry name" value="PRK15446.2-6"/>
    <property type="match status" value="1"/>
</dbReference>
<dbReference type="NCBIfam" id="TIGR02318">
    <property type="entry name" value="phosphono_phnM"/>
    <property type="match status" value="1"/>
</dbReference>
<dbReference type="STRING" id="121719.APZ00_08110"/>
<dbReference type="NCBIfam" id="NF011981">
    <property type="entry name" value="PRK15446.1-2"/>
    <property type="match status" value="1"/>
</dbReference>
<dbReference type="PANTHER" id="PTHR43135">
    <property type="entry name" value="ALPHA-D-RIBOSE 1-METHYLPHOSPHONATE 5-TRIPHOSPHATE DIPHOSPHATASE"/>
    <property type="match status" value="1"/>
</dbReference>
<dbReference type="PATRIC" id="fig|121719.5.peg.2672"/>
<protein>
    <submittedName>
        <fullName evidence="1">Phosphonate metabolism protein PhnM</fullName>
    </submittedName>
</protein>
<dbReference type="PANTHER" id="PTHR43135:SF3">
    <property type="entry name" value="ALPHA-D-RIBOSE 1-METHYLPHOSPHONATE 5-TRIPHOSPHATE DIPHOSPHATASE"/>
    <property type="match status" value="1"/>
</dbReference>
<gene>
    <name evidence="1" type="ORF">APZ00_08110</name>
</gene>
<keyword evidence="2" id="KW-1185">Reference proteome</keyword>
<proteinExistence type="predicted"/>
<dbReference type="PIRSF" id="PIRSF038971">
    <property type="entry name" value="PhnM"/>
    <property type="match status" value="1"/>
</dbReference>
<sequence length="381" mass="41115">MTHMTHSFTNARLVLPENVITGSLEVKGGTISAIDEGGIPAHGHDCEGDFLIPGLVELHTDHLEIHYSPRPKVRWNPVSAVQAHDAQIACAGITTVFDALRVGMDAEAELNVDDMRALAGAIESAQAEKRLRAEHFIHLRCEVSAPDVMSAYEHFKNDAHVRLMSLMDHTPGQRQFVSIEMYRVYYQTKKNFTDEQMEAYIAMRQAVADKNAPQHRKLLADSARERGILLASHDDATVAHVDEAISLGTGIAEFPTTLEAARASHAAGMGVLMGGPNVVRGGSHSGNISAKALAEDGCLDIISSDYVPVSMLQAAFHLAGDVEGVSLPQAMAMVTATPAKMAGLADRGRLETGLRADLVQVRLVGNVPVVRGVWREGRRVA</sequence>
<name>A0A0L0IT97_9HYPH</name>
<dbReference type="Gene3D" id="3.20.20.140">
    <property type="entry name" value="Metal-dependent hydrolases"/>
    <property type="match status" value="2"/>
</dbReference>
<dbReference type="SUPFAM" id="SSF51556">
    <property type="entry name" value="Metallo-dependent hydrolases"/>
    <property type="match status" value="1"/>
</dbReference>
<dbReference type="CDD" id="cd01306">
    <property type="entry name" value="PhnM"/>
    <property type="match status" value="1"/>
</dbReference>
<dbReference type="GO" id="GO:0019700">
    <property type="term" value="P:organic phosphonate catabolic process"/>
    <property type="evidence" value="ECO:0007669"/>
    <property type="project" value="InterPro"/>
</dbReference>
<organism evidence="1 2">
    <name type="scientific">Pannonibacter phragmitetus</name>
    <dbReference type="NCBI Taxonomy" id="121719"/>
    <lineage>
        <taxon>Bacteria</taxon>
        <taxon>Pseudomonadati</taxon>
        <taxon>Pseudomonadota</taxon>
        <taxon>Alphaproteobacteria</taxon>
        <taxon>Hyphomicrobiales</taxon>
        <taxon>Stappiaceae</taxon>
        <taxon>Pannonibacter</taxon>
    </lineage>
</organism>
<dbReference type="InterPro" id="IPR012696">
    <property type="entry name" value="PhnM"/>
</dbReference>
<dbReference type="NCBIfam" id="NF011984">
    <property type="entry name" value="PRK15446.1-5"/>
    <property type="match status" value="1"/>
</dbReference>
<dbReference type="InterPro" id="IPR051781">
    <property type="entry name" value="Metallo-dep_Hydrolase"/>
</dbReference>
<dbReference type="SUPFAM" id="SSF51338">
    <property type="entry name" value="Composite domain of metallo-dependent hydrolases"/>
    <property type="match status" value="1"/>
</dbReference>
<dbReference type="Pfam" id="PF07969">
    <property type="entry name" value="Amidohydro_3"/>
    <property type="match status" value="1"/>
</dbReference>
<dbReference type="RefSeq" id="WP_050475106.1">
    <property type="nucleotide sequence ID" value="NZ_CP013068.1"/>
</dbReference>
<dbReference type="GO" id="GO:0016810">
    <property type="term" value="F:hydrolase activity, acting on carbon-nitrogen (but not peptide) bonds"/>
    <property type="evidence" value="ECO:0007669"/>
    <property type="project" value="InterPro"/>
</dbReference>
<dbReference type="EMBL" id="CP013068">
    <property type="protein sequence ID" value="ALV27038.1"/>
    <property type="molecule type" value="Genomic_DNA"/>
</dbReference>
<dbReference type="NCBIfam" id="NF011983">
    <property type="entry name" value="PRK15446.1-4"/>
    <property type="match status" value="1"/>
</dbReference>
<reference evidence="1 2" key="1">
    <citation type="submission" date="2015-10" db="EMBL/GenBank/DDBJ databases">
        <title>The world's first case of liver abscess caused by Pannonibacter phragmitetus.</title>
        <authorList>
            <person name="Ming D."/>
            <person name="Wang M."/>
            <person name="Zhou Y."/>
            <person name="Jiang T."/>
            <person name="Hu S."/>
        </authorList>
    </citation>
    <scope>NUCLEOTIDE SEQUENCE [LARGE SCALE GENOMIC DNA]</scope>
    <source>
        <strain evidence="1 2">31801</strain>
    </source>
</reference>
<dbReference type="KEGG" id="pphr:APZ00_08110"/>
<dbReference type="InterPro" id="IPR013108">
    <property type="entry name" value="Amidohydro_3"/>
</dbReference>
<dbReference type="AlphaFoldDB" id="A0A0L0IT97"/>